<evidence type="ECO:0000313" key="1">
    <source>
        <dbReference type="EMBL" id="MEV5509030.1"/>
    </source>
</evidence>
<dbReference type="EMBL" id="JBFAUK010000018">
    <property type="protein sequence ID" value="MEV5509030.1"/>
    <property type="molecule type" value="Genomic_DNA"/>
</dbReference>
<gene>
    <name evidence="1" type="ORF">AB0L16_21780</name>
</gene>
<proteinExistence type="predicted"/>
<keyword evidence="2" id="KW-1185">Reference proteome</keyword>
<dbReference type="RefSeq" id="WP_109282428.1">
    <property type="nucleotide sequence ID" value="NZ_JBFAUK010000018.1"/>
</dbReference>
<protein>
    <submittedName>
        <fullName evidence="1">Uncharacterized protein</fullName>
    </submittedName>
</protein>
<accession>A0ABV3K1J4</accession>
<sequence length="60" mass="6969">MTRHRDNTRNLTEYRITALWPGLTTNVGFRHADRRHVYAKARKWAAAGALVVVERSKGYE</sequence>
<comment type="caution">
    <text evidence="1">The sequence shown here is derived from an EMBL/GenBank/DDBJ whole genome shotgun (WGS) entry which is preliminary data.</text>
</comment>
<dbReference type="Proteomes" id="UP001552594">
    <property type="component" value="Unassembled WGS sequence"/>
</dbReference>
<reference evidence="1 2" key="1">
    <citation type="submission" date="2024-06" db="EMBL/GenBank/DDBJ databases">
        <title>The Natural Products Discovery Center: Release of the First 8490 Sequenced Strains for Exploring Actinobacteria Biosynthetic Diversity.</title>
        <authorList>
            <person name="Kalkreuter E."/>
            <person name="Kautsar S.A."/>
            <person name="Yang D."/>
            <person name="Bader C.D."/>
            <person name="Teijaro C.N."/>
            <person name="Fluegel L."/>
            <person name="Davis C.M."/>
            <person name="Simpson J.R."/>
            <person name="Lauterbach L."/>
            <person name="Steele A.D."/>
            <person name="Gui C."/>
            <person name="Meng S."/>
            <person name="Li G."/>
            <person name="Viehrig K."/>
            <person name="Ye F."/>
            <person name="Su P."/>
            <person name="Kiefer A.F."/>
            <person name="Nichols A."/>
            <person name="Cepeda A.J."/>
            <person name="Yan W."/>
            <person name="Fan B."/>
            <person name="Jiang Y."/>
            <person name="Adhikari A."/>
            <person name="Zheng C.-J."/>
            <person name="Schuster L."/>
            <person name="Cowan T.M."/>
            <person name="Smanski M.J."/>
            <person name="Chevrette M.G."/>
            <person name="De Carvalho L.P.S."/>
            <person name="Shen B."/>
        </authorList>
    </citation>
    <scope>NUCLEOTIDE SEQUENCE [LARGE SCALE GENOMIC DNA]</scope>
    <source>
        <strain evidence="1 2">NPDC052347</strain>
    </source>
</reference>
<evidence type="ECO:0000313" key="2">
    <source>
        <dbReference type="Proteomes" id="UP001552594"/>
    </source>
</evidence>
<name>A0ABV3K1J4_STRON</name>
<organism evidence="1 2">
    <name type="scientific">Streptomyces orinoci</name>
    <name type="common">Streptoverticillium orinoci</name>
    <dbReference type="NCBI Taxonomy" id="67339"/>
    <lineage>
        <taxon>Bacteria</taxon>
        <taxon>Bacillati</taxon>
        <taxon>Actinomycetota</taxon>
        <taxon>Actinomycetes</taxon>
        <taxon>Kitasatosporales</taxon>
        <taxon>Streptomycetaceae</taxon>
        <taxon>Streptomyces</taxon>
    </lineage>
</organism>